<dbReference type="GO" id="GO:0006423">
    <property type="term" value="P:cysteinyl-tRNA aminoacylation"/>
    <property type="evidence" value="ECO:0007669"/>
    <property type="project" value="UniProtKB-UniRule"/>
</dbReference>
<comment type="subcellular location">
    <subcellularLocation>
        <location evidence="10">Cytoplasm</location>
    </subcellularLocation>
</comment>
<dbReference type="EMBL" id="BMGG01000006">
    <property type="protein sequence ID" value="GGC73035.1"/>
    <property type="molecule type" value="Genomic_DNA"/>
</dbReference>
<dbReference type="AlphaFoldDB" id="A0A916UHY5"/>
<feature type="binding site" evidence="10">
    <location>
        <position position="304"/>
    </location>
    <ligand>
        <name>ATP</name>
        <dbReference type="ChEBI" id="CHEBI:30616"/>
    </ligand>
</feature>
<dbReference type="HAMAP" id="MF_00041">
    <property type="entry name" value="Cys_tRNA_synth"/>
    <property type="match status" value="1"/>
</dbReference>
<dbReference type="InterPro" id="IPR009080">
    <property type="entry name" value="tRNAsynth_Ia_anticodon-bd"/>
</dbReference>
<dbReference type="PANTHER" id="PTHR10890">
    <property type="entry name" value="CYSTEINYL-TRNA SYNTHETASE"/>
    <property type="match status" value="1"/>
</dbReference>
<comment type="similarity">
    <text evidence="1 10">Belongs to the class-I aminoacyl-tRNA synthetase family.</text>
</comment>
<keyword evidence="6 10" id="KW-0862">Zinc</keyword>
<dbReference type="SUPFAM" id="SSF52374">
    <property type="entry name" value="Nucleotidylyl transferase"/>
    <property type="match status" value="1"/>
</dbReference>
<protein>
    <recommendedName>
        <fullName evidence="10">Cysteine--tRNA ligase</fullName>
        <ecNumber evidence="10">6.1.1.16</ecNumber>
    </recommendedName>
    <alternativeName>
        <fullName evidence="10">Cysteinyl-tRNA synthetase</fullName>
        <shortName evidence="10">CysRS</shortName>
    </alternativeName>
</protein>
<comment type="cofactor">
    <cofactor evidence="10">
        <name>Zn(2+)</name>
        <dbReference type="ChEBI" id="CHEBI:29105"/>
    </cofactor>
    <text evidence="10">Binds 1 zinc ion per subunit.</text>
</comment>
<dbReference type="RefSeq" id="WP_188610404.1">
    <property type="nucleotide sequence ID" value="NZ_BMGG01000006.1"/>
</dbReference>
<dbReference type="InterPro" id="IPR014729">
    <property type="entry name" value="Rossmann-like_a/b/a_fold"/>
</dbReference>
<dbReference type="NCBIfam" id="TIGR00435">
    <property type="entry name" value="cysS"/>
    <property type="match status" value="1"/>
</dbReference>
<keyword evidence="5 10" id="KW-0547">Nucleotide-binding</keyword>
<comment type="caution">
    <text evidence="13">The sequence shown here is derived from an EMBL/GenBank/DDBJ whole genome shotgun (WGS) entry which is preliminary data.</text>
</comment>
<proteinExistence type="inferred from homology"/>
<dbReference type="Proteomes" id="UP000637002">
    <property type="component" value="Unassembled WGS sequence"/>
</dbReference>
<feature type="domain" description="tRNA synthetases class I catalytic" evidence="11">
    <location>
        <begin position="25"/>
        <end position="355"/>
    </location>
</feature>
<evidence type="ECO:0000256" key="6">
    <source>
        <dbReference type="ARBA" id="ARBA00022833"/>
    </source>
</evidence>
<dbReference type="GO" id="GO:0004817">
    <property type="term" value="F:cysteine-tRNA ligase activity"/>
    <property type="evidence" value="ECO:0007669"/>
    <property type="project" value="UniProtKB-UniRule"/>
</dbReference>
<dbReference type="SUPFAM" id="SSF47323">
    <property type="entry name" value="Anticodon-binding domain of a subclass of class I aminoacyl-tRNA synthetases"/>
    <property type="match status" value="1"/>
</dbReference>
<keyword evidence="10" id="KW-0963">Cytoplasm</keyword>
<keyword evidence="9 10" id="KW-0030">Aminoacyl-tRNA synthetase</keyword>
<dbReference type="GO" id="GO:0008270">
    <property type="term" value="F:zinc ion binding"/>
    <property type="evidence" value="ECO:0007669"/>
    <property type="project" value="UniProtKB-UniRule"/>
</dbReference>
<keyword evidence="7 10" id="KW-0067">ATP-binding</keyword>
<evidence type="ECO:0000256" key="10">
    <source>
        <dbReference type="HAMAP-Rule" id="MF_00041"/>
    </source>
</evidence>
<comment type="subunit">
    <text evidence="2 10">Monomer.</text>
</comment>
<dbReference type="InterPro" id="IPR015803">
    <property type="entry name" value="Cys-tRNA-ligase"/>
</dbReference>
<evidence type="ECO:0000313" key="13">
    <source>
        <dbReference type="EMBL" id="GGC73035.1"/>
    </source>
</evidence>
<evidence type="ECO:0000256" key="9">
    <source>
        <dbReference type="ARBA" id="ARBA00023146"/>
    </source>
</evidence>
<comment type="catalytic activity">
    <reaction evidence="10">
        <text>tRNA(Cys) + L-cysteine + ATP = L-cysteinyl-tRNA(Cys) + AMP + diphosphate</text>
        <dbReference type="Rhea" id="RHEA:17773"/>
        <dbReference type="Rhea" id="RHEA-COMP:9661"/>
        <dbReference type="Rhea" id="RHEA-COMP:9679"/>
        <dbReference type="ChEBI" id="CHEBI:30616"/>
        <dbReference type="ChEBI" id="CHEBI:33019"/>
        <dbReference type="ChEBI" id="CHEBI:35235"/>
        <dbReference type="ChEBI" id="CHEBI:78442"/>
        <dbReference type="ChEBI" id="CHEBI:78517"/>
        <dbReference type="ChEBI" id="CHEBI:456215"/>
        <dbReference type="EC" id="6.1.1.16"/>
    </reaction>
</comment>
<dbReference type="GO" id="GO:0005829">
    <property type="term" value="C:cytosol"/>
    <property type="evidence" value="ECO:0007669"/>
    <property type="project" value="TreeGrafter"/>
</dbReference>
<dbReference type="EC" id="6.1.1.16" evidence="10"/>
<name>A0A916UHY5_9HYPH</name>
<evidence type="ECO:0000256" key="2">
    <source>
        <dbReference type="ARBA" id="ARBA00011245"/>
    </source>
</evidence>
<feature type="binding site" evidence="10">
    <location>
        <position position="272"/>
    </location>
    <ligand>
        <name>Zn(2+)</name>
        <dbReference type="ChEBI" id="CHEBI:29105"/>
    </ligand>
</feature>
<evidence type="ECO:0000256" key="3">
    <source>
        <dbReference type="ARBA" id="ARBA00022598"/>
    </source>
</evidence>
<evidence type="ECO:0000259" key="12">
    <source>
        <dbReference type="Pfam" id="PF23493"/>
    </source>
</evidence>
<reference evidence="13" key="2">
    <citation type="submission" date="2020-09" db="EMBL/GenBank/DDBJ databases">
        <authorList>
            <person name="Sun Q."/>
            <person name="Zhou Y."/>
        </authorList>
    </citation>
    <scope>NUCLEOTIDE SEQUENCE</scope>
    <source>
        <strain evidence="13">CGMCC 1.12919</strain>
    </source>
</reference>
<reference evidence="13" key="1">
    <citation type="journal article" date="2014" name="Int. J. Syst. Evol. Microbiol.">
        <title>Complete genome sequence of Corynebacterium casei LMG S-19264T (=DSM 44701T), isolated from a smear-ripened cheese.</title>
        <authorList>
            <consortium name="US DOE Joint Genome Institute (JGI-PGF)"/>
            <person name="Walter F."/>
            <person name="Albersmeier A."/>
            <person name="Kalinowski J."/>
            <person name="Ruckert C."/>
        </authorList>
    </citation>
    <scope>NUCLEOTIDE SEQUENCE</scope>
    <source>
        <strain evidence="13">CGMCC 1.12919</strain>
    </source>
</reference>
<feature type="short sequence motif" description="'KMSKS' region" evidence="10">
    <location>
        <begin position="301"/>
        <end position="305"/>
    </location>
</feature>
<feature type="binding site" evidence="10">
    <location>
        <position position="229"/>
    </location>
    <ligand>
        <name>Zn(2+)</name>
        <dbReference type="ChEBI" id="CHEBI:29105"/>
    </ligand>
</feature>
<dbReference type="Gene3D" id="1.20.120.1910">
    <property type="entry name" value="Cysteine-tRNA ligase, C-terminal anti-codon recognition domain"/>
    <property type="match status" value="1"/>
</dbReference>
<dbReference type="InterPro" id="IPR056411">
    <property type="entry name" value="CysS_C"/>
</dbReference>
<evidence type="ECO:0000256" key="7">
    <source>
        <dbReference type="ARBA" id="ARBA00022840"/>
    </source>
</evidence>
<accession>A0A916UHY5</accession>
<dbReference type="Pfam" id="PF01406">
    <property type="entry name" value="tRNA-synt_1e"/>
    <property type="match status" value="1"/>
</dbReference>
<dbReference type="GO" id="GO:0005524">
    <property type="term" value="F:ATP binding"/>
    <property type="evidence" value="ECO:0007669"/>
    <property type="project" value="UniProtKB-UniRule"/>
</dbReference>
<evidence type="ECO:0000313" key="14">
    <source>
        <dbReference type="Proteomes" id="UP000637002"/>
    </source>
</evidence>
<feature type="short sequence motif" description="'HIGH' region" evidence="10">
    <location>
        <begin position="40"/>
        <end position="50"/>
    </location>
</feature>
<evidence type="ECO:0000256" key="4">
    <source>
        <dbReference type="ARBA" id="ARBA00022723"/>
    </source>
</evidence>
<sequence length="496" mass="54558">MSVDPSAGSRAIRLHNTLTRTKDAFHPVDAANVRMYVCGPTVYDDAHIGNARPIIVFDVLFRLLRQIYGAEHVTYVRNITDVDDKINARAAERGITIRALTETTAARFHEDIAALGVLAPTVEPRATDHIAEMVMLIERLVARDVAYVAEDHVLFGVAAMGRLEGVPRYGALSNRSLDEMLAGARVEVAPYKRDPMDFVLWKPSKAGEPGWPSPCGIAADGRPGWHIECSAMSWKHLVDAFAGRLRCEAAEATVFDIHGGGIDLVFPHHEDEIAQTCCALETPRMANYWLHNGFLQVEGQKMSKSLGNFVTIRQLLTTDTFGGRSWPGEVLRLAMLRAHYRQPIDWTVRALEEAEATLMAWHDAAGFGEIVPAAQPPEPMLLALEDDLNTAEAIAALHGLRKTGQLGALKAGLQFLGLLNASRFSPSGSAFDPKADLTPENRRKIEAWIERRAEARAAKNWGESDRIRDELSAAGIVLKDNKDGTTTWDVARGGHR</sequence>
<dbReference type="Pfam" id="PF23493">
    <property type="entry name" value="CysS_C"/>
    <property type="match status" value="1"/>
</dbReference>
<dbReference type="PANTHER" id="PTHR10890:SF3">
    <property type="entry name" value="CYSTEINE--TRNA LIGASE, CYTOPLASMIC"/>
    <property type="match status" value="1"/>
</dbReference>
<keyword evidence="8 10" id="KW-0648">Protein biosynthesis</keyword>
<evidence type="ECO:0000259" key="11">
    <source>
        <dbReference type="Pfam" id="PF01406"/>
    </source>
</evidence>
<dbReference type="CDD" id="cd00672">
    <property type="entry name" value="CysRS_core"/>
    <property type="match status" value="1"/>
</dbReference>
<feature type="binding site" evidence="10">
    <location>
        <position position="38"/>
    </location>
    <ligand>
        <name>Zn(2+)</name>
        <dbReference type="ChEBI" id="CHEBI:29105"/>
    </ligand>
</feature>
<feature type="domain" description="Cysteinyl-tRNA ligase anticodon binding" evidence="12">
    <location>
        <begin position="444"/>
        <end position="484"/>
    </location>
</feature>
<feature type="binding site" evidence="10">
    <location>
        <position position="268"/>
    </location>
    <ligand>
        <name>Zn(2+)</name>
        <dbReference type="ChEBI" id="CHEBI:29105"/>
    </ligand>
</feature>
<dbReference type="PRINTS" id="PR00983">
    <property type="entry name" value="TRNASYNTHCYS"/>
</dbReference>
<dbReference type="InterPro" id="IPR032678">
    <property type="entry name" value="tRNA-synt_1_cat_dom"/>
</dbReference>
<keyword evidence="3 10" id="KW-0436">Ligase</keyword>
<keyword evidence="4 10" id="KW-0479">Metal-binding</keyword>
<evidence type="ECO:0000256" key="8">
    <source>
        <dbReference type="ARBA" id="ARBA00022917"/>
    </source>
</evidence>
<dbReference type="Gene3D" id="3.40.50.620">
    <property type="entry name" value="HUPs"/>
    <property type="match status" value="1"/>
</dbReference>
<keyword evidence="14" id="KW-1185">Reference proteome</keyword>
<evidence type="ECO:0000256" key="5">
    <source>
        <dbReference type="ARBA" id="ARBA00022741"/>
    </source>
</evidence>
<evidence type="ECO:0000256" key="1">
    <source>
        <dbReference type="ARBA" id="ARBA00005594"/>
    </source>
</evidence>
<dbReference type="InterPro" id="IPR024909">
    <property type="entry name" value="Cys-tRNA/MSH_ligase"/>
</dbReference>
<gene>
    <name evidence="10 13" type="primary">cysS</name>
    <name evidence="13" type="ORF">GCM10010994_34270</name>
</gene>
<organism evidence="13 14">
    <name type="scientific">Chelatococcus reniformis</name>
    <dbReference type="NCBI Taxonomy" id="1494448"/>
    <lineage>
        <taxon>Bacteria</taxon>
        <taxon>Pseudomonadati</taxon>
        <taxon>Pseudomonadota</taxon>
        <taxon>Alphaproteobacteria</taxon>
        <taxon>Hyphomicrobiales</taxon>
        <taxon>Chelatococcaceae</taxon>
        <taxon>Chelatococcus</taxon>
    </lineage>
</organism>